<evidence type="ECO:0000313" key="1">
    <source>
        <dbReference type="EMBL" id="CRL02179.1"/>
    </source>
</evidence>
<protein>
    <submittedName>
        <fullName evidence="1">CLUMA_CG015490, isoform A</fullName>
    </submittedName>
</protein>
<reference evidence="1 2" key="1">
    <citation type="submission" date="2015-04" db="EMBL/GenBank/DDBJ databases">
        <authorList>
            <person name="Syromyatnikov M.Y."/>
            <person name="Popov V.N."/>
        </authorList>
    </citation>
    <scope>NUCLEOTIDE SEQUENCE [LARGE SCALE GENOMIC DNA]</scope>
</reference>
<proteinExistence type="predicted"/>
<evidence type="ECO:0000313" key="2">
    <source>
        <dbReference type="Proteomes" id="UP000183832"/>
    </source>
</evidence>
<dbReference type="AlphaFoldDB" id="A0A1J1IPL4"/>
<keyword evidence="2" id="KW-1185">Reference proteome</keyword>
<gene>
    <name evidence="1" type="ORF">CLUMA_CG015490</name>
</gene>
<dbReference type="Proteomes" id="UP000183832">
    <property type="component" value="Unassembled WGS sequence"/>
</dbReference>
<dbReference type="EMBL" id="CVRI01000057">
    <property type="protein sequence ID" value="CRL02179.1"/>
    <property type="molecule type" value="Genomic_DNA"/>
</dbReference>
<name>A0A1J1IPL4_9DIPT</name>
<accession>A0A1J1IPL4</accession>
<organism evidence="1 2">
    <name type="scientific">Clunio marinus</name>
    <dbReference type="NCBI Taxonomy" id="568069"/>
    <lineage>
        <taxon>Eukaryota</taxon>
        <taxon>Metazoa</taxon>
        <taxon>Ecdysozoa</taxon>
        <taxon>Arthropoda</taxon>
        <taxon>Hexapoda</taxon>
        <taxon>Insecta</taxon>
        <taxon>Pterygota</taxon>
        <taxon>Neoptera</taxon>
        <taxon>Endopterygota</taxon>
        <taxon>Diptera</taxon>
        <taxon>Nematocera</taxon>
        <taxon>Chironomoidea</taxon>
        <taxon>Chironomidae</taxon>
        <taxon>Clunio</taxon>
    </lineage>
</organism>
<sequence length="97" mass="11505">MQLSGIKEAQLRWFRSSFGLTMVMIMTICDPDLLQPQAHISFNVYHREKIDVLSDDEALGCQGYKIFIQERRRCKEIHSRIEQTSPLQFWSVSKEKW</sequence>